<evidence type="ECO:0000313" key="2">
    <source>
        <dbReference type="Proteomes" id="UP001223761"/>
    </source>
</evidence>
<dbReference type="Proteomes" id="UP001223761">
    <property type="component" value="Chromosome"/>
</dbReference>
<organism evidence="1 2">
    <name type="scientific">Geobacillus proteiniphilus</name>
    <dbReference type="NCBI Taxonomy" id="860353"/>
    <lineage>
        <taxon>Bacteria</taxon>
        <taxon>Bacillati</taxon>
        <taxon>Bacillota</taxon>
        <taxon>Bacilli</taxon>
        <taxon>Bacillales</taxon>
        <taxon>Anoxybacillaceae</taxon>
        <taxon>Geobacillus</taxon>
    </lineage>
</organism>
<gene>
    <name evidence="1" type="ORF">RA955_09685</name>
</gene>
<evidence type="ECO:0000313" key="1">
    <source>
        <dbReference type="EMBL" id="WMJ15128.1"/>
    </source>
</evidence>
<protein>
    <submittedName>
        <fullName evidence="1">Uncharacterized protein</fullName>
    </submittedName>
</protein>
<dbReference type="EMBL" id="CP133076">
    <property type="protein sequence ID" value="WMJ15128.1"/>
    <property type="molecule type" value="Genomic_DNA"/>
</dbReference>
<dbReference type="RefSeq" id="WP_307898250.1">
    <property type="nucleotide sequence ID" value="NZ_CP133076.1"/>
</dbReference>
<sequence>MSVEDKLLTIPFLSAGGMKMNIKELIPLIKEEVPNKAIDLSDSLELLKETVADTLTEILRKSHTAFQHRDLQKWNELNRLIDKIVPIEEQLVQIIEELDMDVTEKDGEMERRSLPNYADYLVDPNVEHTLYEDYTHRRPCAFSMNNGPRIEVSTWKEMLIKTCEILMEMDEKKFCNYSART</sequence>
<reference evidence="1 2" key="1">
    <citation type="submission" date="2023-08" db="EMBL/GenBank/DDBJ databases">
        <title>Genome sequencing of the thermostable Gram positive bacteria Geobacillus proteiniphilus strain T-6.</title>
        <authorList>
            <person name="Shulami S."/>
            <person name="Shoham Y."/>
        </authorList>
    </citation>
    <scope>NUCLEOTIDE SEQUENCE [LARGE SCALE GENOMIC DNA]</scope>
    <source>
        <strain evidence="1 2">T-6</strain>
    </source>
</reference>
<proteinExistence type="predicted"/>
<keyword evidence="2" id="KW-1185">Reference proteome</keyword>
<accession>A0ABY9MBT6</accession>
<name>A0ABY9MBT6_9BACL</name>